<keyword evidence="1" id="KW-1133">Transmembrane helix</keyword>
<dbReference type="Proteomes" id="UP000267187">
    <property type="component" value="Unassembled WGS sequence"/>
</dbReference>
<keyword evidence="3" id="KW-1185">Reference proteome</keyword>
<sequence>MQMYAEDSLTEATIRSNKRKLAVLLIIPLVVLAIAYAVFYTGVGVPTGTTNKGELVQPPIATEDFVYNQLDGSLYTPEPLWHMVIPVMGDCSVTCRETLYTTRQVHLRQGKRAIDIDRIAVLTSPPSSEFVAYMEAEHPRTAIVIANQAQWALVTGPTQAADGDYFLVDPRGWLMMAYRSEHTGEDLLFDLKKLIR</sequence>
<proteinExistence type="predicted"/>
<organism evidence="2 3">
    <name type="scientific">Umboniibacter marinipuniceus</name>
    <dbReference type="NCBI Taxonomy" id="569599"/>
    <lineage>
        <taxon>Bacteria</taxon>
        <taxon>Pseudomonadati</taxon>
        <taxon>Pseudomonadota</taxon>
        <taxon>Gammaproteobacteria</taxon>
        <taxon>Cellvibrionales</taxon>
        <taxon>Cellvibrionaceae</taxon>
        <taxon>Umboniibacter</taxon>
    </lineage>
</organism>
<evidence type="ECO:0000256" key="1">
    <source>
        <dbReference type="SAM" id="Phobius"/>
    </source>
</evidence>
<accession>A0A3M0AC80</accession>
<evidence type="ECO:0008006" key="4">
    <source>
        <dbReference type="Google" id="ProtNLM"/>
    </source>
</evidence>
<comment type="caution">
    <text evidence="2">The sequence shown here is derived from an EMBL/GenBank/DDBJ whole genome shotgun (WGS) entry which is preliminary data.</text>
</comment>
<keyword evidence="1" id="KW-0812">Transmembrane</keyword>
<name>A0A3M0AC80_9GAMM</name>
<protein>
    <recommendedName>
        <fullName evidence="4">Cytochrome oxidase Cu insertion factor (SCO1/SenC/PrrC family)</fullName>
    </recommendedName>
</protein>
<evidence type="ECO:0000313" key="2">
    <source>
        <dbReference type="EMBL" id="RMA82166.1"/>
    </source>
</evidence>
<reference evidence="2 3" key="1">
    <citation type="submission" date="2018-10" db="EMBL/GenBank/DDBJ databases">
        <title>Genomic Encyclopedia of Type Strains, Phase IV (KMG-IV): sequencing the most valuable type-strain genomes for metagenomic binning, comparative biology and taxonomic classification.</title>
        <authorList>
            <person name="Goeker M."/>
        </authorList>
    </citation>
    <scope>NUCLEOTIDE SEQUENCE [LARGE SCALE GENOMIC DNA]</scope>
    <source>
        <strain evidence="2 3">DSM 25080</strain>
    </source>
</reference>
<dbReference type="AlphaFoldDB" id="A0A3M0AC80"/>
<dbReference type="RefSeq" id="WP_121875513.1">
    <property type="nucleotide sequence ID" value="NZ_REFJ01000001.1"/>
</dbReference>
<evidence type="ECO:0000313" key="3">
    <source>
        <dbReference type="Proteomes" id="UP000267187"/>
    </source>
</evidence>
<dbReference type="EMBL" id="REFJ01000001">
    <property type="protein sequence ID" value="RMA82166.1"/>
    <property type="molecule type" value="Genomic_DNA"/>
</dbReference>
<gene>
    <name evidence="2" type="ORF">DFR27_0113</name>
</gene>
<keyword evidence="1" id="KW-0472">Membrane</keyword>
<dbReference type="OrthoDB" id="9785445at2"/>
<feature type="transmembrane region" description="Helical" evidence="1">
    <location>
        <begin position="21"/>
        <end position="43"/>
    </location>
</feature>